<keyword evidence="10" id="KW-0472">Membrane</keyword>
<keyword evidence="5 12" id="KW-0808">Transferase</keyword>
<sequence length="379" mass="44526">MMRYLTMMHNFVITCSSVSAKNVYKGVLAFLFGIWMLWTLGQIKDFERADLNNIKNQPKVLWPRASKNNFTILFYAKPFWFNIETVNFDRCNYKNCKLTIDKTLFTKSEAVIFHHNSFSKLPDKPSGQVWIFSTQESPYHTSGSFKADKLNMKFNWTQSYRKDSDGFSPYAFLRKQRPNPLTNYTAIFMNKTKNIAWVVSHCRTQSKRESYVKELSKYIDVDTYGRCGKPCLFKNREDCKSNLSETYRFYLSFENSLCKDYLTEKILTMYRNGMNFIPIVRGAPNAGDYLPQKTYIATSEFESPQQLATFLKKIGSDKTRYISYLKEKDKYFDDGSGGLKAGFCDICYRLNVRKQKPKIMDLNKWLWENQCHMPKDLPT</sequence>
<dbReference type="OrthoDB" id="427096at2759"/>
<evidence type="ECO:0000256" key="7">
    <source>
        <dbReference type="ARBA" id="ARBA00022968"/>
    </source>
</evidence>
<name>A0A8B6BIE7_MYTGA</name>
<keyword evidence="11" id="KW-0325">Glycoprotein</keyword>
<dbReference type="InterPro" id="IPR001503">
    <property type="entry name" value="Glyco_trans_10"/>
</dbReference>
<evidence type="ECO:0000256" key="3">
    <source>
        <dbReference type="ARBA" id="ARBA00008919"/>
    </source>
</evidence>
<dbReference type="FunFam" id="3.40.50.11660:FF:000002">
    <property type="entry name" value="Alpha-(1,3)-fucosyltransferase"/>
    <property type="match status" value="1"/>
</dbReference>
<accession>A0A8B6BIE7</accession>
<evidence type="ECO:0000256" key="9">
    <source>
        <dbReference type="ARBA" id="ARBA00023034"/>
    </source>
</evidence>
<evidence type="ECO:0000256" key="10">
    <source>
        <dbReference type="ARBA" id="ARBA00023136"/>
    </source>
</evidence>
<evidence type="ECO:0000256" key="11">
    <source>
        <dbReference type="ARBA" id="ARBA00023180"/>
    </source>
</evidence>
<dbReference type="InterPro" id="IPR055270">
    <property type="entry name" value="Glyco_tran_10_C"/>
</dbReference>
<evidence type="ECO:0000256" key="8">
    <source>
        <dbReference type="ARBA" id="ARBA00022989"/>
    </source>
</evidence>
<dbReference type="Proteomes" id="UP000596742">
    <property type="component" value="Unassembled WGS sequence"/>
</dbReference>
<dbReference type="Gene3D" id="3.40.50.11660">
    <property type="entry name" value="Glycosyl transferase family 10, C-terminal domain"/>
    <property type="match status" value="1"/>
</dbReference>
<evidence type="ECO:0000256" key="5">
    <source>
        <dbReference type="ARBA" id="ARBA00022679"/>
    </source>
</evidence>
<dbReference type="GO" id="GO:0000139">
    <property type="term" value="C:Golgi membrane"/>
    <property type="evidence" value="ECO:0007669"/>
    <property type="project" value="UniProtKB-SubCell"/>
</dbReference>
<dbReference type="PANTHER" id="PTHR48438">
    <property type="entry name" value="ALPHA-(1,3)-FUCOSYLTRANSFERASE C-RELATED"/>
    <property type="match status" value="1"/>
</dbReference>
<keyword evidence="9 12" id="KW-0333">Golgi apparatus</keyword>
<dbReference type="Pfam" id="PF17039">
    <property type="entry name" value="Glyco_tran_10_N"/>
    <property type="match status" value="1"/>
</dbReference>
<evidence type="ECO:0000256" key="12">
    <source>
        <dbReference type="RuleBase" id="RU003832"/>
    </source>
</evidence>
<feature type="domain" description="Fucosyltransferase N-terminal" evidence="14">
    <location>
        <begin position="68"/>
        <end position="170"/>
    </location>
</feature>
<reference evidence="15" key="1">
    <citation type="submission" date="2018-11" db="EMBL/GenBank/DDBJ databases">
        <authorList>
            <person name="Alioto T."/>
            <person name="Alioto T."/>
        </authorList>
    </citation>
    <scope>NUCLEOTIDE SEQUENCE</scope>
</reference>
<dbReference type="EC" id="2.4.1.-" evidence="12"/>
<evidence type="ECO:0000256" key="4">
    <source>
        <dbReference type="ARBA" id="ARBA00022676"/>
    </source>
</evidence>
<comment type="similarity">
    <text evidence="3 12">Belongs to the glycosyltransferase 10 family.</text>
</comment>
<dbReference type="UniPathway" id="UPA00378"/>
<organism evidence="15 16">
    <name type="scientific">Mytilus galloprovincialis</name>
    <name type="common">Mediterranean mussel</name>
    <dbReference type="NCBI Taxonomy" id="29158"/>
    <lineage>
        <taxon>Eukaryota</taxon>
        <taxon>Metazoa</taxon>
        <taxon>Spiralia</taxon>
        <taxon>Lophotrochozoa</taxon>
        <taxon>Mollusca</taxon>
        <taxon>Bivalvia</taxon>
        <taxon>Autobranchia</taxon>
        <taxon>Pteriomorphia</taxon>
        <taxon>Mytilida</taxon>
        <taxon>Mytiloidea</taxon>
        <taxon>Mytilidae</taxon>
        <taxon>Mytilinae</taxon>
        <taxon>Mytilus</taxon>
    </lineage>
</organism>
<dbReference type="GO" id="GO:0008417">
    <property type="term" value="F:fucosyltransferase activity"/>
    <property type="evidence" value="ECO:0007669"/>
    <property type="project" value="InterPro"/>
</dbReference>
<evidence type="ECO:0000256" key="2">
    <source>
        <dbReference type="ARBA" id="ARBA00004922"/>
    </source>
</evidence>
<comment type="subcellular location">
    <subcellularLocation>
        <location evidence="1">Golgi apparatus membrane</location>
        <topology evidence="1">Single-pass type II membrane protein</topology>
    </subcellularLocation>
    <subcellularLocation>
        <location evidence="12">Golgi apparatus</location>
        <location evidence="12">Golgi stack membrane</location>
        <topology evidence="12">Single-pass type II membrane protein</topology>
    </subcellularLocation>
</comment>
<dbReference type="EMBL" id="UYJE01000140">
    <property type="protein sequence ID" value="VDH90499.1"/>
    <property type="molecule type" value="Genomic_DNA"/>
</dbReference>
<evidence type="ECO:0000256" key="1">
    <source>
        <dbReference type="ARBA" id="ARBA00004323"/>
    </source>
</evidence>
<dbReference type="GO" id="GO:0032580">
    <property type="term" value="C:Golgi cisterna membrane"/>
    <property type="evidence" value="ECO:0007669"/>
    <property type="project" value="UniProtKB-SubCell"/>
</dbReference>
<dbReference type="InterPro" id="IPR031481">
    <property type="entry name" value="Glyco_tran_10_N"/>
</dbReference>
<gene>
    <name evidence="15" type="ORF">MGAL_10B029475</name>
</gene>
<dbReference type="SUPFAM" id="SSF53756">
    <property type="entry name" value="UDP-Glycosyltransferase/glycogen phosphorylase"/>
    <property type="match status" value="1"/>
</dbReference>
<proteinExistence type="inferred from homology"/>
<keyword evidence="6 12" id="KW-0812">Transmembrane</keyword>
<protein>
    <recommendedName>
        <fullName evidence="12">Fucosyltransferase</fullName>
        <ecNumber evidence="12">2.4.1.-</ecNumber>
    </recommendedName>
</protein>
<evidence type="ECO:0000256" key="6">
    <source>
        <dbReference type="ARBA" id="ARBA00022692"/>
    </source>
</evidence>
<dbReference type="InterPro" id="IPR038577">
    <property type="entry name" value="GT10-like_C_sf"/>
</dbReference>
<evidence type="ECO:0000313" key="16">
    <source>
        <dbReference type="Proteomes" id="UP000596742"/>
    </source>
</evidence>
<dbReference type="Pfam" id="PF00852">
    <property type="entry name" value="Glyco_transf_10"/>
    <property type="match status" value="1"/>
</dbReference>
<comment type="pathway">
    <text evidence="2">Protein modification; protein glycosylation.</text>
</comment>
<keyword evidence="4 12" id="KW-0328">Glycosyltransferase</keyword>
<keyword evidence="16" id="KW-1185">Reference proteome</keyword>
<comment type="caution">
    <text evidence="15">The sequence shown here is derived from an EMBL/GenBank/DDBJ whole genome shotgun (WGS) entry which is preliminary data.</text>
</comment>
<evidence type="ECO:0000259" key="13">
    <source>
        <dbReference type="Pfam" id="PF00852"/>
    </source>
</evidence>
<feature type="domain" description="Fucosyltransferase C-terminal" evidence="13">
    <location>
        <begin position="190"/>
        <end position="365"/>
    </location>
</feature>
<dbReference type="AlphaFoldDB" id="A0A8B6BIE7"/>
<keyword evidence="8" id="KW-1133">Transmembrane helix</keyword>
<evidence type="ECO:0000313" key="15">
    <source>
        <dbReference type="EMBL" id="VDH90499.1"/>
    </source>
</evidence>
<evidence type="ECO:0000259" key="14">
    <source>
        <dbReference type="Pfam" id="PF17039"/>
    </source>
</evidence>
<dbReference type="PANTHER" id="PTHR48438:SF1">
    <property type="entry name" value="ALPHA-(1,3)-FUCOSYLTRANSFERASE C-RELATED"/>
    <property type="match status" value="1"/>
</dbReference>
<keyword evidence="7" id="KW-0735">Signal-anchor</keyword>